<dbReference type="RefSeq" id="WP_181738119.1">
    <property type="nucleotide sequence ID" value="NZ_JACEMT010000041.1"/>
</dbReference>
<feature type="transmembrane region" description="Helical" evidence="18">
    <location>
        <begin position="371"/>
        <end position="392"/>
    </location>
</feature>
<evidence type="ECO:0000256" key="2">
    <source>
        <dbReference type="ARBA" id="ARBA00007241"/>
    </source>
</evidence>
<feature type="domain" description="Thioredoxin" evidence="19">
    <location>
        <begin position="503"/>
        <end position="631"/>
    </location>
</feature>
<dbReference type="InterPro" id="IPR003834">
    <property type="entry name" value="Cyt_c_assmbl_TM_dom"/>
</dbReference>
<dbReference type="PANTHER" id="PTHR32234">
    <property type="entry name" value="THIOL:DISULFIDE INTERCHANGE PROTEIN DSBD"/>
    <property type="match status" value="1"/>
</dbReference>
<evidence type="ECO:0000256" key="8">
    <source>
        <dbReference type="ARBA" id="ARBA00022748"/>
    </source>
</evidence>
<feature type="transmembrane region" description="Helical" evidence="18">
    <location>
        <begin position="464"/>
        <end position="485"/>
    </location>
</feature>
<dbReference type="GO" id="GO:0047134">
    <property type="term" value="F:protein-disulfide reductase [NAD(P)H] activity"/>
    <property type="evidence" value="ECO:0007669"/>
    <property type="project" value="UniProtKB-UniRule"/>
</dbReference>
<evidence type="ECO:0000256" key="3">
    <source>
        <dbReference type="ARBA" id="ARBA00022448"/>
    </source>
</evidence>
<feature type="disulfide bond" description="Redox-active" evidence="18">
    <location>
        <begin position="137"/>
        <end position="143"/>
    </location>
</feature>
<evidence type="ECO:0000256" key="10">
    <source>
        <dbReference type="ARBA" id="ARBA00022989"/>
    </source>
</evidence>
<feature type="transmembrane region" description="Helical" evidence="18">
    <location>
        <begin position="431"/>
        <end position="452"/>
    </location>
</feature>
<keyword evidence="7 18" id="KW-0732">Signal</keyword>
<dbReference type="InterPro" id="IPR036929">
    <property type="entry name" value="DsbDN_sf"/>
</dbReference>
<comment type="function">
    <text evidence="18">Required to facilitate the formation of correct disulfide bonds in some periplasmic proteins and for the assembly of the periplasmic c-type cytochromes. Acts by transferring electrons from cytoplasmic thioredoxin to the periplasm. This transfer involves a cascade of disulfide bond formation and reduction steps.</text>
</comment>
<comment type="catalytic activity">
    <reaction evidence="17 18">
        <text>[protein]-dithiol + NADP(+) = [protein]-disulfide + NADPH + H(+)</text>
        <dbReference type="Rhea" id="RHEA:18753"/>
        <dbReference type="Rhea" id="RHEA-COMP:10593"/>
        <dbReference type="Rhea" id="RHEA-COMP:10594"/>
        <dbReference type="ChEBI" id="CHEBI:15378"/>
        <dbReference type="ChEBI" id="CHEBI:29950"/>
        <dbReference type="ChEBI" id="CHEBI:50058"/>
        <dbReference type="ChEBI" id="CHEBI:57783"/>
        <dbReference type="ChEBI" id="CHEBI:58349"/>
        <dbReference type="EC" id="1.8.1.8"/>
    </reaction>
</comment>
<evidence type="ECO:0000256" key="9">
    <source>
        <dbReference type="ARBA" id="ARBA00022982"/>
    </source>
</evidence>
<dbReference type="InterPro" id="IPR036249">
    <property type="entry name" value="Thioredoxin-like_sf"/>
</dbReference>
<dbReference type="Gene3D" id="3.40.30.10">
    <property type="entry name" value="Glutaredoxin"/>
    <property type="match status" value="1"/>
</dbReference>
<feature type="signal peptide" evidence="18">
    <location>
        <begin position="1"/>
        <end position="28"/>
    </location>
</feature>
<protein>
    <recommendedName>
        <fullName evidence="18">Thiol:disulfide interchange protein DsbD</fullName>
        <ecNumber evidence="18">1.8.1.8</ecNumber>
    </recommendedName>
    <alternativeName>
        <fullName evidence="18">Protein-disulfide reductase</fullName>
        <shortName evidence="18">Disulfide reductase</shortName>
    </alternativeName>
</protein>
<dbReference type="EC" id="1.8.1.8" evidence="18"/>
<evidence type="ECO:0000256" key="14">
    <source>
        <dbReference type="ARBA" id="ARBA00023157"/>
    </source>
</evidence>
<feature type="transmembrane region" description="Helical" evidence="18">
    <location>
        <begin position="254"/>
        <end position="279"/>
    </location>
</feature>
<sequence length="631" mass="67033" precursor="true">MTALLTRVFLQPLVLLLLTLSATLTAYASPFGGGASSSQPLEVDEAFRLRVEAPDAGVTRLVWDVEPGYYLYQERISLELPEGVELVERRDASGDMKDDPLFGRVEVYHDIAEVALLLGHAPGFDDQVELSVSYQGCWEGGICYPPVTKVVSVSNLPAAAGLVWPDSAWSEESAASAEKTAEAAITPNEKAGSIGMSEQDRFAGLLAGGNWLLMLGAFFLAGLALSLTPCVLPMIPILSSIIAGQGTHISTARAFLLSLVYVLAVALTYTLAGVAAGLFGANLQAAFQNPWIIGSFSAVFVLLAFSMFGFYDLQLPSALQSRLSSASHRQQGGTLTGVAIMGLLSALIVGPCMAAPLAGALIYIGQSGDPVLGGAALFSLSIGMGVPLLLVGASAGKLLPRAGAWMEGVKAGFGVLLLLMATWMLDRILPTTITMLMVSVILLISAVYLGALDRLHDKARGWHRFWKGIGVILLVYGAALMVGVLSGSKSLLYPLQGVAGVGAASNQATPGLAFETVSREAELDRLLEQAREKGQPVMLDFYADWCISCIELDYVTFSDSGVQQSLAPFKLIKLDVTANDEEAKALYRRFSIIGPPALIFYDASGQVRPELTLIGVIDPEDFIAQTEHVQR</sequence>
<keyword evidence="6 18" id="KW-0812">Transmembrane</keyword>
<dbReference type="HAMAP" id="MF_00399">
    <property type="entry name" value="DbsD"/>
    <property type="match status" value="1"/>
</dbReference>
<dbReference type="InterPro" id="IPR013766">
    <property type="entry name" value="Thioredoxin_domain"/>
</dbReference>
<evidence type="ECO:0000256" key="13">
    <source>
        <dbReference type="ARBA" id="ARBA00023136"/>
    </source>
</evidence>
<evidence type="ECO:0000256" key="16">
    <source>
        <dbReference type="ARBA" id="ARBA00047388"/>
    </source>
</evidence>
<dbReference type="AlphaFoldDB" id="A0A7W1WX81"/>
<feature type="disulfide bond" description="Redox-active" evidence="18">
    <location>
        <begin position="546"/>
        <end position="549"/>
    </location>
</feature>
<evidence type="ECO:0000256" key="1">
    <source>
        <dbReference type="ARBA" id="ARBA00004429"/>
    </source>
</evidence>
<evidence type="ECO:0000256" key="18">
    <source>
        <dbReference type="HAMAP-Rule" id="MF_00399"/>
    </source>
</evidence>
<feature type="disulfide bond" description="Redox-active" evidence="18">
    <location>
        <begin position="230"/>
        <end position="352"/>
    </location>
</feature>
<dbReference type="Proteomes" id="UP000538931">
    <property type="component" value="Unassembled WGS sequence"/>
</dbReference>
<evidence type="ECO:0000256" key="17">
    <source>
        <dbReference type="ARBA" id="ARBA00047804"/>
    </source>
</evidence>
<name>A0A7W1WX81_9GAMM</name>
<evidence type="ECO:0000313" key="20">
    <source>
        <dbReference type="EMBL" id="MBA4501856.1"/>
    </source>
</evidence>
<dbReference type="PANTHER" id="PTHR32234:SF0">
    <property type="entry name" value="THIOL:DISULFIDE INTERCHANGE PROTEIN DSBD"/>
    <property type="match status" value="1"/>
</dbReference>
<keyword evidence="5 18" id="KW-0997">Cell inner membrane</keyword>
<feature type="transmembrane region" description="Helical" evidence="18">
    <location>
        <begin position="291"/>
        <end position="311"/>
    </location>
</feature>
<keyword evidence="3 18" id="KW-0813">Transport</keyword>
<reference evidence="20 21" key="1">
    <citation type="submission" date="2020-07" db="EMBL/GenBank/DDBJ databases">
        <title>Bacterium isolated from marien macroalgae.</title>
        <authorList>
            <person name="Zhu K."/>
            <person name="Lu D."/>
            <person name="Du Z."/>
        </authorList>
    </citation>
    <scope>NUCLEOTIDE SEQUENCE [LARGE SCALE GENOMIC DNA]</scope>
    <source>
        <strain evidence="20 21">3-1745</strain>
    </source>
</reference>
<keyword evidence="9 18" id="KW-0249">Electron transport</keyword>
<dbReference type="GO" id="GO:0005886">
    <property type="term" value="C:plasma membrane"/>
    <property type="evidence" value="ECO:0007669"/>
    <property type="project" value="UniProtKB-SubCell"/>
</dbReference>
<dbReference type="GO" id="GO:0009055">
    <property type="term" value="F:electron transfer activity"/>
    <property type="evidence" value="ECO:0007669"/>
    <property type="project" value="UniProtKB-UniRule"/>
</dbReference>
<organism evidence="20 21">
    <name type="scientific">Marinobacterium marinum</name>
    <dbReference type="NCBI Taxonomy" id="2756129"/>
    <lineage>
        <taxon>Bacteria</taxon>
        <taxon>Pseudomonadati</taxon>
        <taxon>Pseudomonadota</taxon>
        <taxon>Gammaproteobacteria</taxon>
        <taxon>Oceanospirillales</taxon>
        <taxon>Oceanospirillaceae</taxon>
        <taxon>Marinobacterium</taxon>
    </lineage>
</organism>
<comment type="caution">
    <text evidence="20">The sequence shown here is derived from an EMBL/GenBank/DDBJ whole genome shotgun (WGS) entry which is preliminary data.</text>
</comment>
<keyword evidence="4 18" id="KW-1003">Cell membrane</keyword>
<feature type="transmembrane region" description="Helical" evidence="18">
    <location>
        <begin position="404"/>
        <end position="425"/>
    </location>
</feature>
<dbReference type="Pfam" id="PF02683">
    <property type="entry name" value="DsbD_TM"/>
    <property type="match status" value="1"/>
</dbReference>
<dbReference type="InterPro" id="IPR028250">
    <property type="entry name" value="DsbDN"/>
</dbReference>
<keyword evidence="13 18" id="KW-0472">Membrane</keyword>
<accession>A0A7W1WX81</accession>
<keyword evidence="8 18" id="KW-0201">Cytochrome c-type biogenesis</keyword>
<dbReference type="NCBIfam" id="NF001419">
    <property type="entry name" value="PRK00293.1"/>
    <property type="match status" value="1"/>
</dbReference>
<dbReference type="GO" id="GO:0017004">
    <property type="term" value="P:cytochrome complex assembly"/>
    <property type="evidence" value="ECO:0007669"/>
    <property type="project" value="UniProtKB-UniRule"/>
</dbReference>
<gene>
    <name evidence="18 20" type="primary">dsbD</name>
    <name evidence="20" type="ORF">H1S06_05700</name>
</gene>
<dbReference type="Pfam" id="PF13899">
    <property type="entry name" value="Thioredoxin_7"/>
    <property type="match status" value="1"/>
</dbReference>
<feature type="chain" id="PRO_5031643600" description="Thiol:disulfide interchange protein DsbD" evidence="18">
    <location>
        <begin position="29"/>
        <end position="631"/>
    </location>
</feature>
<evidence type="ECO:0000256" key="4">
    <source>
        <dbReference type="ARBA" id="ARBA00022475"/>
    </source>
</evidence>
<keyword evidence="15 18" id="KW-0676">Redox-active center</keyword>
<dbReference type="EMBL" id="JACEMT010000041">
    <property type="protein sequence ID" value="MBA4501856.1"/>
    <property type="molecule type" value="Genomic_DNA"/>
</dbReference>
<comment type="subcellular location">
    <subcellularLocation>
        <location evidence="1 18">Cell inner membrane</location>
        <topology evidence="1 18">Multi-pass membrane protein</topology>
    </subcellularLocation>
</comment>
<evidence type="ECO:0000256" key="6">
    <source>
        <dbReference type="ARBA" id="ARBA00022692"/>
    </source>
</evidence>
<dbReference type="CDD" id="cd02953">
    <property type="entry name" value="DsbDgamma"/>
    <property type="match status" value="1"/>
</dbReference>
<evidence type="ECO:0000259" key="19">
    <source>
        <dbReference type="PROSITE" id="PS51352"/>
    </source>
</evidence>
<evidence type="ECO:0000256" key="7">
    <source>
        <dbReference type="ARBA" id="ARBA00022729"/>
    </source>
</evidence>
<evidence type="ECO:0000256" key="5">
    <source>
        <dbReference type="ARBA" id="ARBA00022519"/>
    </source>
</evidence>
<dbReference type="SUPFAM" id="SSF74863">
    <property type="entry name" value="Thiol:disulfide interchange protein DsbD, N-terminal domain (DsbD-alpha)"/>
    <property type="match status" value="1"/>
</dbReference>
<dbReference type="SUPFAM" id="SSF52833">
    <property type="entry name" value="Thioredoxin-like"/>
    <property type="match status" value="1"/>
</dbReference>
<evidence type="ECO:0000256" key="15">
    <source>
        <dbReference type="ARBA" id="ARBA00023284"/>
    </source>
</evidence>
<comment type="catalytic activity">
    <reaction evidence="16 18">
        <text>[protein]-dithiol + NAD(+) = [protein]-disulfide + NADH + H(+)</text>
        <dbReference type="Rhea" id="RHEA:18749"/>
        <dbReference type="Rhea" id="RHEA-COMP:10593"/>
        <dbReference type="Rhea" id="RHEA-COMP:10594"/>
        <dbReference type="ChEBI" id="CHEBI:15378"/>
        <dbReference type="ChEBI" id="CHEBI:29950"/>
        <dbReference type="ChEBI" id="CHEBI:50058"/>
        <dbReference type="ChEBI" id="CHEBI:57540"/>
        <dbReference type="ChEBI" id="CHEBI:57945"/>
        <dbReference type="EC" id="1.8.1.8"/>
    </reaction>
</comment>
<dbReference type="InterPro" id="IPR035671">
    <property type="entry name" value="DsbD_gamma"/>
</dbReference>
<keyword evidence="12 18" id="KW-0520">NAD</keyword>
<dbReference type="InterPro" id="IPR022910">
    <property type="entry name" value="Thiol_diS_interchange_DbsD"/>
</dbReference>
<keyword evidence="14 18" id="KW-1015">Disulfide bond</keyword>
<dbReference type="GO" id="GO:0045454">
    <property type="term" value="P:cell redox homeostasis"/>
    <property type="evidence" value="ECO:0007669"/>
    <property type="project" value="TreeGrafter"/>
</dbReference>
<dbReference type="Gene3D" id="2.60.40.1250">
    <property type="entry name" value="Thiol:disulfide interchange protein DsbD, N-terminal domain"/>
    <property type="match status" value="1"/>
</dbReference>
<dbReference type="PROSITE" id="PS51352">
    <property type="entry name" value="THIOREDOXIN_2"/>
    <property type="match status" value="1"/>
</dbReference>
<feature type="transmembrane region" description="Helical" evidence="18">
    <location>
        <begin position="211"/>
        <end position="242"/>
    </location>
</feature>
<keyword evidence="21" id="KW-1185">Reference proteome</keyword>
<comment type="similarity">
    <text evidence="2 18">Belongs to the thioredoxin family. DsbD subfamily.</text>
</comment>
<keyword evidence="11 18" id="KW-0560">Oxidoreductase</keyword>
<proteinExistence type="inferred from homology"/>
<dbReference type="Pfam" id="PF11412">
    <property type="entry name" value="DsbD_N"/>
    <property type="match status" value="1"/>
</dbReference>
<keyword evidence="10 18" id="KW-1133">Transmembrane helix</keyword>
<evidence type="ECO:0000313" key="21">
    <source>
        <dbReference type="Proteomes" id="UP000538931"/>
    </source>
</evidence>
<evidence type="ECO:0000256" key="12">
    <source>
        <dbReference type="ARBA" id="ARBA00023027"/>
    </source>
</evidence>
<feature type="transmembrane region" description="Helical" evidence="18">
    <location>
        <begin position="332"/>
        <end position="365"/>
    </location>
</feature>
<evidence type="ECO:0000256" key="11">
    <source>
        <dbReference type="ARBA" id="ARBA00023002"/>
    </source>
</evidence>